<dbReference type="EMBL" id="GAIH01000095">
    <property type="protein sequence ID" value="JAB84622.1"/>
    <property type="molecule type" value="mRNA"/>
</dbReference>
<proteinExistence type="evidence at transcript level"/>
<evidence type="ECO:0000256" key="1">
    <source>
        <dbReference type="ARBA" id="ARBA00004613"/>
    </source>
</evidence>
<name>W4VSE8_CONVC</name>
<evidence type="ECO:0000256" key="2">
    <source>
        <dbReference type="ARBA" id="ARBA00022525"/>
    </source>
</evidence>
<evidence type="ECO:0000256" key="5">
    <source>
        <dbReference type="ARBA" id="ARBA00023157"/>
    </source>
</evidence>
<feature type="signal peptide" evidence="6">
    <location>
        <begin position="1"/>
        <end position="19"/>
    </location>
</feature>
<accession>W4VSE8</accession>
<dbReference type="InterPro" id="IPR031565">
    <property type="entry name" value="T-conotoxin"/>
</dbReference>
<dbReference type="Pfam" id="PF16981">
    <property type="entry name" value="Chi-conotoxin"/>
    <property type="match status" value="1"/>
</dbReference>
<evidence type="ECO:0000256" key="4">
    <source>
        <dbReference type="ARBA" id="ARBA00022729"/>
    </source>
</evidence>
<evidence type="ECO:0000256" key="6">
    <source>
        <dbReference type="RuleBase" id="RU367125"/>
    </source>
</evidence>
<reference evidence="7" key="1">
    <citation type="journal article" date="2014" name="PLoS ONE">
        <title>Diversity of conotoxin gene superfamilies in the venomous snail, Conus victoriae.</title>
        <authorList>
            <person name="Robinson S.D."/>
            <person name="Safavi-Hemami H."/>
            <person name="McIntosh L.D."/>
            <person name="Purcell A.W."/>
            <person name="Norton R.S."/>
            <person name="Papenfuss A.T."/>
        </authorList>
    </citation>
    <scope>NUCLEOTIDE SEQUENCE</scope>
    <source>
        <tissue evidence="7">Venom gland</tissue>
    </source>
</reference>
<comment type="subcellular location">
    <subcellularLocation>
        <location evidence="1 6">Secreted</location>
    </subcellularLocation>
</comment>
<comment type="similarity">
    <text evidence="6">Belongs to the conotoxin T superfamily.</text>
</comment>
<dbReference type="AlphaFoldDB" id="W4VSE8"/>
<feature type="chain" id="PRO_5028506214" description="Conotoxin" evidence="6">
    <location>
        <begin position="20"/>
        <end position="63"/>
    </location>
</feature>
<sequence length="63" mass="6869">MLCLPLFIILLLLASPAVPEPLETSLQRNLIGAALRDAGMKSDNIFLRGICCSKHPPCCSQFQ</sequence>
<protein>
    <recommendedName>
        <fullName evidence="6">Conotoxin</fullName>
    </recommendedName>
</protein>
<keyword evidence="5" id="KW-1015">Disulfide bond</keyword>
<reference evidence="7" key="2">
    <citation type="submission" date="2015-04" db="EMBL/GenBank/DDBJ databases">
        <authorList>
            <person name="Robinson S.D."/>
            <person name="Li Q."/>
            <person name="Bandyopadhyay P.K."/>
            <person name="Gajewiak J."/>
            <person name="Yandell M."/>
            <person name="Papenfuss A.T."/>
            <person name="Purcell A.W."/>
            <person name="Olivera B.M."/>
            <person name="Norton R.S."/>
            <person name="Safavi-Hemami H."/>
        </authorList>
    </citation>
    <scope>NUCLEOTIDE SEQUENCE</scope>
    <source>
        <tissue evidence="7">Venom gland</tissue>
    </source>
</reference>
<keyword evidence="4 6" id="KW-0732">Signal</keyword>
<dbReference type="GO" id="GO:0005576">
    <property type="term" value="C:extracellular region"/>
    <property type="evidence" value="ECO:0007669"/>
    <property type="project" value="UniProtKB-SubCell"/>
</dbReference>
<dbReference type="GO" id="GO:0090729">
    <property type="term" value="F:toxin activity"/>
    <property type="evidence" value="ECO:0007669"/>
    <property type="project" value="UniProtKB-UniRule"/>
</dbReference>
<keyword evidence="3 6" id="KW-0800">Toxin</keyword>
<evidence type="ECO:0000256" key="3">
    <source>
        <dbReference type="ARBA" id="ARBA00022656"/>
    </source>
</evidence>
<organism evidence="7">
    <name type="scientific">Conus victoriae</name>
    <name type="common">Queen Victoria cone</name>
    <dbReference type="NCBI Taxonomy" id="319920"/>
    <lineage>
        <taxon>Eukaryota</taxon>
        <taxon>Metazoa</taxon>
        <taxon>Spiralia</taxon>
        <taxon>Lophotrochozoa</taxon>
        <taxon>Mollusca</taxon>
        <taxon>Gastropoda</taxon>
        <taxon>Caenogastropoda</taxon>
        <taxon>Neogastropoda</taxon>
        <taxon>Conoidea</taxon>
        <taxon>Conidae</taxon>
        <taxon>Conus</taxon>
        <taxon>Cylinder</taxon>
    </lineage>
</organism>
<keyword evidence="2 6" id="KW-0964">Secreted</keyword>
<evidence type="ECO:0000313" key="7">
    <source>
        <dbReference type="EMBL" id="JAB84622.1"/>
    </source>
</evidence>